<evidence type="ECO:0000313" key="3">
    <source>
        <dbReference type="EMBL" id="MBM9508608.1"/>
    </source>
</evidence>
<evidence type="ECO:0000313" key="4">
    <source>
        <dbReference type="Proteomes" id="UP000749040"/>
    </source>
</evidence>
<protein>
    <submittedName>
        <fullName evidence="3">TIGR03084 family protein</fullName>
    </submittedName>
</protein>
<feature type="domain" description="tRNA wybutosine-synthesis" evidence="1">
    <location>
        <begin position="183"/>
        <end position="234"/>
    </location>
</feature>
<sequence length="265" mass="28719">MTAMQDVFTDLVAEGDELDAIVAGLTPEQWNTPTPAPGWTVKHQIAHLAFILHLCRVSATDAAAFETETAPAKVDFQGSVDAKLAEYVAADVPELLQRWRDERTGAAEAMAAVPKGETVPWLTQWIPASVLAAAAMMETLAHGQDVRDGLGITRTFTDRIGHVAFFGTRTRDFGYLVRGEQPPAEEFRFELTAPSGIQWAFGPKDAEQRITGPAVDFCLLVTRRRHRDDLALTAIGSEADRWLDIAQAYGGPAGNGRTAAQFASA</sequence>
<dbReference type="NCBIfam" id="TIGR03083">
    <property type="entry name" value="maleylpyruvate isomerase family mycothiol-dependent enzyme"/>
    <property type="match status" value="1"/>
</dbReference>
<dbReference type="NCBIfam" id="TIGR03084">
    <property type="entry name" value="TIGR03084 family metal-binding protein"/>
    <property type="match status" value="1"/>
</dbReference>
<dbReference type="InterPro" id="IPR034660">
    <property type="entry name" value="DinB/YfiT-like"/>
</dbReference>
<dbReference type="InterPro" id="IPR017518">
    <property type="entry name" value="CHP03084"/>
</dbReference>
<dbReference type="EMBL" id="JADKYB010000019">
    <property type="protein sequence ID" value="MBM9508608.1"/>
    <property type="molecule type" value="Genomic_DNA"/>
</dbReference>
<dbReference type="RefSeq" id="WP_205360808.1">
    <property type="nucleotide sequence ID" value="NZ_JADKYB010000019.1"/>
</dbReference>
<dbReference type="Gene3D" id="1.20.120.450">
    <property type="entry name" value="dinb family like domain"/>
    <property type="match status" value="1"/>
</dbReference>
<keyword evidence="4" id="KW-1185">Reference proteome</keyword>
<evidence type="ECO:0000259" key="1">
    <source>
        <dbReference type="Pfam" id="PF08608"/>
    </source>
</evidence>
<evidence type="ECO:0000259" key="2">
    <source>
        <dbReference type="Pfam" id="PF11716"/>
    </source>
</evidence>
<proteinExistence type="predicted"/>
<reference evidence="3 4" key="1">
    <citation type="submission" date="2021-01" db="EMBL/GenBank/DDBJ databases">
        <title>Streptomyces acididurans sp. nov., isolated from a peat swamp forest soil.</title>
        <authorList>
            <person name="Chantavorakit T."/>
            <person name="Duangmal K."/>
        </authorList>
    </citation>
    <scope>NUCLEOTIDE SEQUENCE [LARGE SCALE GENOMIC DNA]</scope>
    <source>
        <strain evidence="3 4">KK5PA1</strain>
    </source>
</reference>
<dbReference type="Proteomes" id="UP000749040">
    <property type="component" value="Unassembled WGS sequence"/>
</dbReference>
<dbReference type="InterPro" id="IPR017517">
    <property type="entry name" value="Maleyloyr_isom"/>
</dbReference>
<gene>
    <name evidence="3" type="ORF">ITX44_29455</name>
</gene>
<dbReference type="InterPro" id="IPR024344">
    <property type="entry name" value="MDMPI_metal-binding"/>
</dbReference>
<accession>A0ABS2TZ43</accession>
<dbReference type="SUPFAM" id="SSF109854">
    <property type="entry name" value="DinB/YfiT-like putative metalloenzymes"/>
    <property type="match status" value="1"/>
</dbReference>
<dbReference type="Pfam" id="PF08608">
    <property type="entry name" value="Wyosine_form"/>
    <property type="match status" value="1"/>
</dbReference>
<comment type="caution">
    <text evidence="3">The sequence shown here is derived from an EMBL/GenBank/DDBJ whole genome shotgun (WGS) entry which is preliminary data.</text>
</comment>
<dbReference type="Pfam" id="PF11716">
    <property type="entry name" value="MDMPI_N"/>
    <property type="match status" value="1"/>
</dbReference>
<organism evidence="3 4">
    <name type="scientific">Actinacidiphila acididurans</name>
    <dbReference type="NCBI Taxonomy" id="2784346"/>
    <lineage>
        <taxon>Bacteria</taxon>
        <taxon>Bacillati</taxon>
        <taxon>Actinomycetota</taxon>
        <taxon>Actinomycetes</taxon>
        <taxon>Kitasatosporales</taxon>
        <taxon>Streptomycetaceae</taxon>
        <taxon>Actinacidiphila</taxon>
    </lineage>
</organism>
<name>A0ABS2TZ43_9ACTN</name>
<dbReference type="InterPro" id="IPR013917">
    <property type="entry name" value="tRNA_wybutosine-synth"/>
</dbReference>
<feature type="domain" description="Mycothiol-dependent maleylpyruvate isomerase metal-binding" evidence="2">
    <location>
        <begin position="13"/>
        <end position="147"/>
    </location>
</feature>